<keyword evidence="1" id="KW-0472">Membrane</keyword>
<accession>A0A160EQ03</accession>
<protein>
    <submittedName>
        <fullName evidence="2">Uncharacterized protein</fullName>
    </submittedName>
</protein>
<feature type="transmembrane region" description="Helical" evidence="1">
    <location>
        <begin position="12"/>
        <end position="39"/>
    </location>
</feature>
<name>A0A160EQ03_9VIRU</name>
<organism evidence="2 3">
    <name type="scientific">Powai lake megavirus</name>
    <dbReference type="NCBI Taxonomy" id="1842663"/>
    <lineage>
        <taxon>Viruses</taxon>
        <taxon>Varidnaviria</taxon>
        <taxon>Bamfordvirae</taxon>
        <taxon>Nucleocytoviricota</taxon>
        <taxon>Megaviricetes</taxon>
        <taxon>Imitervirales</taxon>
        <taxon>Mimiviridae</taxon>
        <taxon>Megamimivirinae</taxon>
        <taxon>Megavirus</taxon>
        <taxon>Megavirus powaiense</taxon>
    </lineage>
</organism>
<keyword evidence="1" id="KW-1133">Transmembrane helix</keyword>
<keyword evidence="3" id="KW-1185">Reference proteome</keyword>
<dbReference type="RefSeq" id="YP_010776871.1">
    <property type="nucleotide sequence ID" value="NC_075034.1"/>
</dbReference>
<sequence length="214" mass="25814">MFFPLHNLHLLYLIWQTLYFIFIKYTYAYVYYISIFTILKNHKKINIYVNNININHNIYVINMQKNNTCPKIIKQVADFLEERNHKCVEIIFNANAKNTYELNWCMKNICVANTDSIYKNSEDKPIMKELCKFLKNNDHDCCEILYSNNPKFKWCMKDVCKQKLMYEDMARRQAEEDRFVEKLRSEGHTCISIMECYPSRTSWCRQDICVNISL</sequence>
<proteinExistence type="predicted"/>
<dbReference type="EMBL" id="KU877344">
    <property type="protein sequence ID" value="ANB51120.1"/>
    <property type="molecule type" value="Genomic_DNA"/>
</dbReference>
<dbReference type="Proteomes" id="UP000241365">
    <property type="component" value="Segment"/>
</dbReference>
<evidence type="ECO:0000313" key="3">
    <source>
        <dbReference type="Proteomes" id="UP000241365"/>
    </source>
</evidence>
<evidence type="ECO:0000256" key="1">
    <source>
        <dbReference type="SAM" id="Phobius"/>
    </source>
</evidence>
<keyword evidence="1" id="KW-0812">Transmembrane</keyword>
<dbReference type="GeneID" id="80513482"/>
<reference evidence="2 3" key="1">
    <citation type="journal article" date="2016" name="Genome Announc.">
        <title>Complete Genome Sequence of a New Megavirus Family Member Isolated from an Inland Water Lake for the First Time in India.</title>
        <authorList>
            <person name="Chatterjee A."/>
            <person name="Ali F."/>
            <person name="Bange D."/>
            <person name="Kondabagil K."/>
        </authorList>
    </citation>
    <scope>NUCLEOTIDE SEQUENCE [LARGE SCALE GENOMIC DNA]</scope>
    <source>
        <strain evidence="2">1</strain>
    </source>
</reference>
<evidence type="ECO:0000313" key="2">
    <source>
        <dbReference type="EMBL" id="ANB51120.1"/>
    </source>
</evidence>
<dbReference type="KEGG" id="vg:80513482"/>